<dbReference type="PANTHER" id="PTHR43750">
    <property type="entry name" value="UDP-GLUCOSE 6-DEHYDROGENASE TUAD"/>
    <property type="match status" value="1"/>
</dbReference>
<evidence type="ECO:0000256" key="6">
    <source>
        <dbReference type="ARBA" id="ARBA00047473"/>
    </source>
</evidence>
<feature type="binding site" evidence="10">
    <location>
        <position position="152"/>
    </location>
    <ligand>
        <name>NAD(+)</name>
        <dbReference type="ChEBI" id="CHEBI:57540"/>
    </ligand>
</feature>
<evidence type="ECO:0000313" key="13">
    <source>
        <dbReference type="Proteomes" id="UP000515734"/>
    </source>
</evidence>
<dbReference type="InterPro" id="IPR017476">
    <property type="entry name" value="UDP-Glc/GDP-Man"/>
</dbReference>
<dbReference type="EMBL" id="AP023287">
    <property type="protein sequence ID" value="BCI52072.1"/>
    <property type="molecule type" value="Genomic_DNA"/>
</dbReference>
<dbReference type="GO" id="GO:0051287">
    <property type="term" value="F:NAD binding"/>
    <property type="evidence" value="ECO:0007669"/>
    <property type="project" value="InterPro"/>
</dbReference>
<dbReference type="NCBIfam" id="TIGR03026">
    <property type="entry name" value="NDP-sugDHase"/>
    <property type="match status" value="1"/>
</dbReference>
<feature type="domain" description="UDP-glucose/GDP-mannose dehydrogenase C-terminal" evidence="11">
    <location>
        <begin position="313"/>
        <end position="416"/>
    </location>
</feature>
<reference evidence="12 13" key="1">
    <citation type="submission" date="2020-07" db="EMBL/GenBank/DDBJ databases">
        <title>Complete genome sequence of Mycolicibacterium litorale like strain isolated from cardiac implantable electronic device infection.</title>
        <authorList>
            <person name="Fukano H."/>
            <person name="Miyama H."/>
            <person name="Hoshino Y."/>
        </authorList>
    </citation>
    <scope>NUCLEOTIDE SEQUENCE [LARGE SCALE GENOMIC DNA]</scope>
    <source>
        <strain evidence="12 13">NIIDNTM18</strain>
    </source>
</reference>
<dbReference type="UniPathway" id="UPA00038">
    <property type="reaction ID" value="UER00491"/>
</dbReference>
<dbReference type="InterPro" id="IPR008927">
    <property type="entry name" value="6-PGluconate_DH-like_C_sf"/>
</dbReference>
<organism evidence="12 13">
    <name type="scientific">Mycolicibacterium litorale</name>
    <dbReference type="NCBI Taxonomy" id="758802"/>
    <lineage>
        <taxon>Bacteria</taxon>
        <taxon>Bacillati</taxon>
        <taxon>Actinomycetota</taxon>
        <taxon>Actinomycetes</taxon>
        <taxon>Mycobacteriales</taxon>
        <taxon>Mycobacteriaceae</taxon>
        <taxon>Mycolicibacterium</taxon>
    </lineage>
</organism>
<sequence>MSAMRVGVIGAGYVGLTSAVCLAERGHHTVCVDVDEARVRQLSSGVATIDEPDLPELLERGLRTDTLRFTTSYRALADRDVVFVCVSTPSMPDGSADLRAVDAAVGELATVLRAGAVVAVKSTVPVGTTRRLADRLRPNGIHVVSSPEFLRESHAIGDFRHPDRILIGSDDDTGEGGPADLVASLYPPGRVLKMSPESAELAKYASNAFLAVKISYTNSLAELCARVGADITDVTRCMGADMRIGAHFLQAGPGWGGSCLPKDTAALLHTGREYGVALPEVQSARTTNAAQAVRIADAVGRTIGTPTTEARVAALGLTFKAGTSDVRDSPSLTVCGELIARGAQLTAYDPRLAAIDGEMLRAAAIVGVDDPYLATKGADAIVVLTEWPQFCELDWARIAEQAPGAVVVDTRNLLDAAMLRELGLTYLGNGTGGGF</sequence>
<evidence type="ECO:0000256" key="2">
    <source>
        <dbReference type="ARBA" id="ARBA00006601"/>
    </source>
</evidence>
<gene>
    <name evidence="12" type="primary">ugd</name>
    <name evidence="12" type="ORF">NIIDNTM18_13500</name>
</gene>
<feature type="binding site" evidence="9">
    <location>
        <position position="203"/>
    </location>
    <ligand>
        <name>substrate</name>
    </ligand>
</feature>
<dbReference type="InterPro" id="IPR014026">
    <property type="entry name" value="UDP-Glc/GDP-Man_DH_dimer"/>
</dbReference>
<evidence type="ECO:0000256" key="1">
    <source>
        <dbReference type="ARBA" id="ARBA00004701"/>
    </source>
</evidence>
<dbReference type="InterPro" id="IPR036291">
    <property type="entry name" value="NAD(P)-bd_dom_sf"/>
</dbReference>
<evidence type="ECO:0000256" key="10">
    <source>
        <dbReference type="PIRSR" id="PIRSR500134-3"/>
    </source>
</evidence>
<dbReference type="Pfam" id="PF00984">
    <property type="entry name" value="UDPG_MGDP_dh"/>
    <property type="match status" value="1"/>
</dbReference>
<feature type="binding site" evidence="10">
    <location>
        <position position="262"/>
    </location>
    <ligand>
        <name>NAD(+)</name>
        <dbReference type="ChEBI" id="CHEBI:57540"/>
    </ligand>
</feature>
<dbReference type="GO" id="GO:0006065">
    <property type="term" value="P:UDP-glucuronate biosynthetic process"/>
    <property type="evidence" value="ECO:0007669"/>
    <property type="project" value="UniProtKB-UniPathway"/>
</dbReference>
<dbReference type="AlphaFoldDB" id="A0A6S6P1L0"/>
<dbReference type="InterPro" id="IPR028357">
    <property type="entry name" value="UDPglc_DH_bac"/>
</dbReference>
<keyword evidence="5 7" id="KW-0520">NAD</keyword>
<feature type="binding site" evidence="10">
    <location>
        <position position="327"/>
    </location>
    <ligand>
        <name>NAD(+)</name>
        <dbReference type="ChEBI" id="CHEBI:57540"/>
    </ligand>
</feature>
<dbReference type="PANTHER" id="PTHR43750:SF3">
    <property type="entry name" value="UDP-GLUCOSE 6-DEHYDROGENASE TUAD"/>
    <property type="match status" value="1"/>
</dbReference>
<evidence type="ECO:0000256" key="3">
    <source>
        <dbReference type="ARBA" id="ARBA00012954"/>
    </source>
</evidence>
<feature type="binding site" evidence="10">
    <location>
        <position position="33"/>
    </location>
    <ligand>
        <name>NAD(+)</name>
        <dbReference type="ChEBI" id="CHEBI:57540"/>
    </ligand>
</feature>
<dbReference type="Pfam" id="PF03720">
    <property type="entry name" value="UDPG_MGDP_dh_C"/>
    <property type="match status" value="1"/>
</dbReference>
<feature type="binding site" evidence="9">
    <location>
        <begin position="248"/>
        <end position="252"/>
    </location>
    <ligand>
        <name>substrate</name>
    </ligand>
</feature>
<dbReference type="Gene3D" id="1.20.5.100">
    <property type="entry name" value="Cytochrome c1, transmembrane anchor, C-terminal"/>
    <property type="match status" value="1"/>
</dbReference>
<feature type="binding site" evidence="10">
    <location>
        <position position="88"/>
    </location>
    <ligand>
        <name>NAD(+)</name>
        <dbReference type="ChEBI" id="CHEBI:57540"/>
    </ligand>
</feature>
<dbReference type="GO" id="GO:0003979">
    <property type="term" value="F:UDP-glucose 6-dehydrogenase activity"/>
    <property type="evidence" value="ECO:0007669"/>
    <property type="project" value="UniProtKB-EC"/>
</dbReference>
<protein>
    <recommendedName>
        <fullName evidence="3 7">UDP-glucose 6-dehydrogenase</fullName>
        <ecNumber evidence="3 7">1.1.1.22</ecNumber>
    </recommendedName>
</protein>
<feature type="binding site" evidence="9">
    <location>
        <begin position="149"/>
        <end position="152"/>
    </location>
    <ligand>
        <name>substrate</name>
    </ligand>
</feature>
<accession>A0A6S6P1L0</accession>
<feature type="active site" description="Nucleophile" evidence="8">
    <location>
        <position position="259"/>
    </location>
</feature>
<dbReference type="PIRSF" id="PIRSF500134">
    <property type="entry name" value="UDPglc_DH_bac"/>
    <property type="match status" value="1"/>
</dbReference>
<proteinExistence type="inferred from homology"/>
<dbReference type="SUPFAM" id="SSF52413">
    <property type="entry name" value="UDP-glucose/GDP-mannose dehydrogenase C-terminal domain"/>
    <property type="match status" value="1"/>
</dbReference>
<feature type="binding site" evidence="9">
    <location>
        <position position="320"/>
    </location>
    <ligand>
        <name>substrate</name>
    </ligand>
</feature>
<dbReference type="InterPro" id="IPR001732">
    <property type="entry name" value="UDP-Glc/GDP-Man_DH_N"/>
</dbReference>
<keyword evidence="4 7" id="KW-0560">Oxidoreductase</keyword>
<evidence type="ECO:0000256" key="7">
    <source>
        <dbReference type="PIRNR" id="PIRNR000124"/>
    </source>
</evidence>
<comment type="pathway">
    <text evidence="1">Nucleotide-sugar biosynthesis; UDP-alpha-D-glucuronate biosynthesis; UDP-alpha-D-glucuronate from UDP-alpha-D-glucose: step 1/1.</text>
</comment>
<evidence type="ECO:0000256" key="9">
    <source>
        <dbReference type="PIRSR" id="PIRSR500134-2"/>
    </source>
</evidence>
<dbReference type="PIRSF" id="PIRSF000124">
    <property type="entry name" value="UDPglc_GDPman_dh"/>
    <property type="match status" value="1"/>
</dbReference>
<feature type="binding site" evidence="10">
    <location>
        <position position="38"/>
    </location>
    <ligand>
        <name>NAD(+)</name>
        <dbReference type="ChEBI" id="CHEBI:57540"/>
    </ligand>
</feature>
<dbReference type="SUPFAM" id="SSF51735">
    <property type="entry name" value="NAD(P)-binding Rossmann-fold domains"/>
    <property type="match status" value="1"/>
</dbReference>
<dbReference type="InterPro" id="IPR036220">
    <property type="entry name" value="UDP-Glc/GDP-Man_DH_C_sf"/>
</dbReference>
<evidence type="ECO:0000256" key="5">
    <source>
        <dbReference type="ARBA" id="ARBA00023027"/>
    </source>
</evidence>
<evidence type="ECO:0000259" key="11">
    <source>
        <dbReference type="SMART" id="SM00984"/>
    </source>
</evidence>
<comment type="catalytic activity">
    <reaction evidence="6 7">
        <text>UDP-alpha-D-glucose + 2 NAD(+) + H2O = UDP-alpha-D-glucuronate + 2 NADH + 3 H(+)</text>
        <dbReference type="Rhea" id="RHEA:23596"/>
        <dbReference type="ChEBI" id="CHEBI:15377"/>
        <dbReference type="ChEBI" id="CHEBI:15378"/>
        <dbReference type="ChEBI" id="CHEBI:57540"/>
        <dbReference type="ChEBI" id="CHEBI:57945"/>
        <dbReference type="ChEBI" id="CHEBI:58052"/>
        <dbReference type="ChEBI" id="CHEBI:58885"/>
        <dbReference type="EC" id="1.1.1.22"/>
    </reaction>
</comment>
<name>A0A6S6P1L0_9MYCO</name>
<feature type="binding site" evidence="9">
    <location>
        <position position="256"/>
    </location>
    <ligand>
        <name>substrate</name>
    </ligand>
</feature>
<evidence type="ECO:0000313" key="12">
    <source>
        <dbReference type="EMBL" id="BCI52072.1"/>
    </source>
</evidence>
<feature type="binding site" evidence="10">
    <location>
        <position position="123"/>
    </location>
    <ligand>
        <name>NAD(+)</name>
        <dbReference type="ChEBI" id="CHEBI:57540"/>
    </ligand>
</feature>
<evidence type="ECO:0000256" key="8">
    <source>
        <dbReference type="PIRSR" id="PIRSR500134-1"/>
    </source>
</evidence>
<comment type="similarity">
    <text evidence="2 7">Belongs to the UDP-glucose/GDP-mannose dehydrogenase family.</text>
</comment>
<dbReference type="SUPFAM" id="SSF48179">
    <property type="entry name" value="6-phosphogluconate dehydrogenase C-terminal domain-like"/>
    <property type="match status" value="1"/>
</dbReference>
<dbReference type="SMART" id="SM00984">
    <property type="entry name" value="UDPG_MGDP_dh_C"/>
    <property type="match status" value="1"/>
</dbReference>
<dbReference type="EC" id="1.1.1.22" evidence="3 7"/>
<dbReference type="Proteomes" id="UP000515734">
    <property type="component" value="Chromosome"/>
</dbReference>
<dbReference type="InterPro" id="IPR014027">
    <property type="entry name" value="UDP-Glc/GDP-Man_DH_C"/>
</dbReference>
<dbReference type="Pfam" id="PF03721">
    <property type="entry name" value="UDPG_MGDP_dh_N"/>
    <property type="match status" value="1"/>
</dbReference>
<evidence type="ECO:0000256" key="4">
    <source>
        <dbReference type="ARBA" id="ARBA00023002"/>
    </source>
</evidence>
<dbReference type="Gene3D" id="3.40.50.720">
    <property type="entry name" value="NAD(P)-binding Rossmann-like Domain"/>
    <property type="match status" value="2"/>
</dbReference>
<dbReference type="GO" id="GO:0000271">
    <property type="term" value="P:polysaccharide biosynthetic process"/>
    <property type="evidence" value="ECO:0007669"/>
    <property type="project" value="InterPro"/>
</dbReference>